<protein>
    <recommendedName>
        <fullName evidence="3">Sulfotransferase family protein</fullName>
    </recommendedName>
</protein>
<comment type="caution">
    <text evidence="1">The sequence shown here is derived from an EMBL/GenBank/DDBJ whole genome shotgun (WGS) entry which is preliminary data.</text>
</comment>
<dbReference type="PATRIC" id="fig|1461693.3.peg.2060"/>
<dbReference type="EMBL" id="AQQY01000006">
    <property type="protein sequence ID" value="KCV81705.1"/>
    <property type="molecule type" value="Genomic_DNA"/>
</dbReference>
<keyword evidence="2" id="KW-1185">Reference proteome</keyword>
<organism evidence="1 2">
    <name type="scientific">Actibacterium atlanticum</name>
    <dbReference type="NCBI Taxonomy" id="1461693"/>
    <lineage>
        <taxon>Bacteria</taxon>
        <taxon>Pseudomonadati</taxon>
        <taxon>Pseudomonadota</taxon>
        <taxon>Alphaproteobacteria</taxon>
        <taxon>Rhodobacterales</taxon>
        <taxon>Roseobacteraceae</taxon>
        <taxon>Actibacterium</taxon>
    </lineage>
</organism>
<dbReference type="eggNOG" id="ENOG502Z7JV">
    <property type="taxonomic scope" value="Bacteria"/>
</dbReference>
<evidence type="ECO:0008006" key="3">
    <source>
        <dbReference type="Google" id="ProtNLM"/>
    </source>
</evidence>
<dbReference type="Proteomes" id="UP000024836">
    <property type="component" value="Unassembled WGS sequence"/>
</dbReference>
<evidence type="ECO:0000313" key="1">
    <source>
        <dbReference type="EMBL" id="KCV81705.1"/>
    </source>
</evidence>
<dbReference type="AlphaFoldDB" id="A0A058ZKH5"/>
<dbReference type="OrthoDB" id="7816979at2"/>
<accession>A0A058ZKH5</accession>
<proteinExistence type="predicted"/>
<reference evidence="1 2" key="1">
    <citation type="submission" date="2013-04" db="EMBL/GenBank/DDBJ databases">
        <title>Shimia sp. 22II-S11-Z10 Genome Sequencing.</title>
        <authorList>
            <person name="Lai Q."/>
            <person name="Li G."/>
            <person name="Shao Z."/>
        </authorList>
    </citation>
    <scope>NUCLEOTIDE SEQUENCE [LARGE SCALE GENOMIC DNA]</scope>
    <source>
        <strain evidence="2">22II-S11-Z10</strain>
    </source>
</reference>
<evidence type="ECO:0000313" key="2">
    <source>
        <dbReference type="Proteomes" id="UP000024836"/>
    </source>
</evidence>
<name>A0A058ZKH5_9RHOB</name>
<gene>
    <name evidence="1" type="ORF">ATO10_10180</name>
</gene>
<dbReference type="STRING" id="1461693.ATO10_10180"/>
<sequence length="296" mass="33493">MQVAYHLGTLCTDDDRLIRCLMRNSKTLNAEGIYAPHLGAYRPKLHETIGEHRGAPLPPEAQSELLTHIFSKDDEKPPQPERLILSLPNAFCIAANTLQDARLYKQAGDKAYWLSQLFPEAKCEFHLAIRNPATLLPALYGRLNNIPFQGFMSGTDPLTIRWSSVIEDIVSMIDGAPLTVWCNEDTPLIWPEVLREVSGHDPYTALKGTDDLLASIMSKEGMERLRSYLKEHPPANEIQRRRVVAAFLDKFALEEEVEMELDLPGWTETLVEDMTEAYEEDIFAIERMSGVQFLAP</sequence>